<dbReference type="GO" id="GO:0006567">
    <property type="term" value="P:L-threonine catabolic process"/>
    <property type="evidence" value="ECO:0007669"/>
    <property type="project" value="TreeGrafter"/>
</dbReference>
<evidence type="ECO:0000313" key="6">
    <source>
        <dbReference type="Proteomes" id="UP000019491"/>
    </source>
</evidence>
<dbReference type="AlphaFoldDB" id="X0QBX8"/>
<gene>
    <name evidence="5" type="primary">thrC</name>
    <name evidence="5" type="ORF">RW1_067_00160</name>
</gene>
<dbReference type="InterPro" id="IPR001926">
    <property type="entry name" value="TrpB-like_PALP"/>
</dbReference>
<keyword evidence="6" id="KW-1185">Reference proteome</keyword>
<comment type="cofactor">
    <cofactor evidence="1">
        <name>pyridoxal 5'-phosphate</name>
        <dbReference type="ChEBI" id="CHEBI:597326"/>
    </cofactor>
</comment>
<organism evidence="5 6">
    <name type="scientific">Rhodococcus wratislaviensis NBRC 100605</name>
    <dbReference type="NCBI Taxonomy" id="1219028"/>
    <lineage>
        <taxon>Bacteria</taxon>
        <taxon>Bacillati</taxon>
        <taxon>Actinomycetota</taxon>
        <taxon>Actinomycetes</taxon>
        <taxon>Mycobacteriales</taxon>
        <taxon>Nocardiaceae</taxon>
        <taxon>Rhodococcus</taxon>
    </lineage>
</organism>
<evidence type="ECO:0000256" key="2">
    <source>
        <dbReference type="ARBA" id="ARBA00022898"/>
    </source>
</evidence>
<dbReference type="InterPro" id="IPR036052">
    <property type="entry name" value="TrpB-like_PALP_sf"/>
</dbReference>
<dbReference type="InterPro" id="IPR050147">
    <property type="entry name" value="Ser/Thr_Dehydratase"/>
</dbReference>
<keyword evidence="3" id="KW-0456">Lyase</keyword>
<sequence length="417" mass="43070">MITGYTGKLGCQRCGAVVSDRHGIGGCPSCGAQGVPVNLHAQFDAYDPIASAERAQPGIFRWRAGFPIEPNTSAISLGEGDTPAIRSDALADRLGVASVVVKDETHNPTSSYKDRLAAVAVTKAVEFGARTVVVASTGNHGAATAAYAARAGLECVVLTASTVSALMVEQMRAYGARVVALPTIPDRWTVMKAAVEEFGWFPISGFQSPVVGSPPFGIEGYKSIAFELHAQLTTTPTAIIVPTAYGDGLTGIFRGFDELRAAGHIPSVPRMIAAEALGTHAQALSAGNTDVVPAIERQPTLAFSAGSPVGTHQTLATVRNSHGCAVGPISDDAIVRAQALLAREVGVYAETTSAMSLAAAERLSDEGAFHETDELVLLITSSGLKSSAEVAARRTAVPVIKPTLGDLVAVLATKADA</sequence>
<dbReference type="EMBL" id="BAWF01000067">
    <property type="protein sequence ID" value="GAF49082.1"/>
    <property type="molecule type" value="Genomic_DNA"/>
</dbReference>
<dbReference type="PANTHER" id="PTHR48078:SF6">
    <property type="entry name" value="L-THREONINE DEHYDRATASE CATABOLIC TDCB"/>
    <property type="match status" value="1"/>
</dbReference>
<dbReference type="Proteomes" id="UP000019491">
    <property type="component" value="Unassembled WGS sequence"/>
</dbReference>
<keyword evidence="2" id="KW-0663">Pyridoxal phosphate</keyword>
<evidence type="ECO:0000256" key="1">
    <source>
        <dbReference type="ARBA" id="ARBA00001933"/>
    </source>
</evidence>
<evidence type="ECO:0000313" key="5">
    <source>
        <dbReference type="EMBL" id="GAF49082.1"/>
    </source>
</evidence>
<accession>X0QBX8</accession>
<dbReference type="Gene3D" id="3.40.50.1100">
    <property type="match status" value="2"/>
</dbReference>
<dbReference type="Pfam" id="PF00291">
    <property type="entry name" value="PALP"/>
    <property type="match status" value="1"/>
</dbReference>
<reference evidence="5 6" key="1">
    <citation type="submission" date="2014-02" db="EMBL/GenBank/DDBJ databases">
        <title>Whole genome shotgun sequence of Rhodococcus wratislaviensis NBRC 100605.</title>
        <authorList>
            <person name="Hosoyama A."/>
            <person name="Tsuchikane K."/>
            <person name="Yoshida I."/>
            <person name="Ohji S."/>
            <person name="Ichikawa N."/>
            <person name="Yamazoe A."/>
            <person name="Fujita N."/>
        </authorList>
    </citation>
    <scope>NUCLEOTIDE SEQUENCE [LARGE SCALE GENOMIC DNA]</scope>
    <source>
        <strain evidence="5 6">NBRC 100605</strain>
    </source>
</reference>
<protein>
    <submittedName>
        <fullName evidence="5">Threonine synthase</fullName>
    </submittedName>
</protein>
<comment type="caution">
    <text evidence="5">The sequence shown here is derived from an EMBL/GenBank/DDBJ whole genome shotgun (WGS) entry which is preliminary data.</text>
</comment>
<dbReference type="GO" id="GO:0003941">
    <property type="term" value="F:L-serine ammonia-lyase activity"/>
    <property type="evidence" value="ECO:0007669"/>
    <property type="project" value="TreeGrafter"/>
</dbReference>
<dbReference type="GO" id="GO:0004794">
    <property type="term" value="F:threonine deaminase activity"/>
    <property type="evidence" value="ECO:0007669"/>
    <property type="project" value="TreeGrafter"/>
</dbReference>
<dbReference type="GO" id="GO:0009097">
    <property type="term" value="P:isoleucine biosynthetic process"/>
    <property type="evidence" value="ECO:0007669"/>
    <property type="project" value="TreeGrafter"/>
</dbReference>
<dbReference type="PANTHER" id="PTHR48078">
    <property type="entry name" value="THREONINE DEHYDRATASE, MITOCHONDRIAL-RELATED"/>
    <property type="match status" value="1"/>
</dbReference>
<evidence type="ECO:0000259" key="4">
    <source>
        <dbReference type="Pfam" id="PF00291"/>
    </source>
</evidence>
<dbReference type="GO" id="GO:0006565">
    <property type="term" value="P:L-serine catabolic process"/>
    <property type="evidence" value="ECO:0007669"/>
    <property type="project" value="TreeGrafter"/>
</dbReference>
<evidence type="ECO:0000256" key="3">
    <source>
        <dbReference type="ARBA" id="ARBA00023239"/>
    </source>
</evidence>
<dbReference type="RefSeq" id="WP_255221719.1">
    <property type="nucleotide sequence ID" value="NZ_BAWF01000067.1"/>
</dbReference>
<name>X0QBX8_RHOWR</name>
<feature type="domain" description="Tryptophan synthase beta chain-like PALP" evidence="4">
    <location>
        <begin position="75"/>
        <end position="380"/>
    </location>
</feature>
<proteinExistence type="predicted"/>
<dbReference type="SUPFAM" id="SSF53686">
    <property type="entry name" value="Tryptophan synthase beta subunit-like PLP-dependent enzymes"/>
    <property type="match status" value="1"/>
</dbReference>